<dbReference type="GO" id="GO:0008146">
    <property type="term" value="F:sulfotransferase activity"/>
    <property type="evidence" value="ECO:0007669"/>
    <property type="project" value="InterPro"/>
</dbReference>
<dbReference type="VEuPathDB" id="VectorBase:LLOJ008832"/>
<dbReference type="PANTHER" id="PTHR45964:SF5">
    <property type="entry name" value="WSCD FAMILY MEMBER CG9164"/>
    <property type="match status" value="1"/>
</dbReference>
<dbReference type="EnsemblMetazoa" id="LLOJ008832-RA">
    <property type="protein sequence ID" value="LLOJ008832-PA"/>
    <property type="gene ID" value="LLOJ008832"/>
</dbReference>
<accession>A0A1B0CV47</accession>
<sequence length="118" mass="14320">MFDRAILLVRDPQEAILSEFHRQYAGHIVWKEFVKENLKLWTEFNLMWPRKFPKPLKIVFYEDLLINLKGSLEEILLFLHWPIERKLLSCAVRKQKGVFKRKKNSFDPYSEKMKINVK</sequence>
<protein>
    <recommendedName>
        <fullName evidence="2">Sulfotransferase domain-containing protein</fullName>
    </recommendedName>
</protein>
<reference evidence="3" key="1">
    <citation type="submission" date="2020-05" db="UniProtKB">
        <authorList>
            <consortium name="EnsemblMetazoa"/>
        </authorList>
    </citation>
    <scope>IDENTIFICATION</scope>
    <source>
        <strain evidence="3">Jacobina</strain>
    </source>
</reference>
<dbReference type="PANTHER" id="PTHR45964">
    <property type="entry name" value="WSCD FAMILY MEMBER CG9164"/>
    <property type="match status" value="1"/>
</dbReference>
<dbReference type="InterPro" id="IPR000863">
    <property type="entry name" value="Sulfotransferase_dom"/>
</dbReference>
<keyword evidence="4" id="KW-1185">Reference proteome</keyword>
<dbReference type="Proteomes" id="UP000092461">
    <property type="component" value="Unassembled WGS sequence"/>
</dbReference>
<dbReference type="Gene3D" id="3.40.50.300">
    <property type="entry name" value="P-loop containing nucleotide triphosphate hydrolases"/>
    <property type="match status" value="1"/>
</dbReference>
<dbReference type="Pfam" id="PF00685">
    <property type="entry name" value="Sulfotransfer_1"/>
    <property type="match status" value="1"/>
</dbReference>
<evidence type="ECO:0000259" key="2">
    <source>
        <dbReference type="Pfam" id="PF00685"/>
    </source>
</evidence>
<proteinExistence type="inferred from homology"/>
<dbReference type="InterPro" id="IPR051589">
    <property type="entry name" value="Sialate-O-sulfotransferase"/>
</dbReference>
<evidence type="ECO:0000256" key="1">
    <source>
        <dbReference type="ARBA" id="ARBA00010236"/>
    </source>
</evidence>
<evidence type="ECO:0000313" key="4">
    <source>
        <dbReference type="Proteomes" id="UP000092461"/>
    </source>
</evidence>
<name>A0A1B0CV47_LUTLO</name>
<dbReference type="InterPro" id="IPR027417">
    <property type="entry name" value="P-loop_NTPase"/>
</dbReference>
<dbReference type="AlphaFoldDB" id="A0A1B0CV47"/>
<comment type="similarity">
    <text evidence="1">Belongs to the WSCD family.</text>
</comment>
<dbReference type="SUPFAM" id="SSF52540">
    <property type="entry name" value="P-loop containing nucleoside triphosphate hydrolases"/>
    <property type="match status" value="1"/>
</dbReference>
<dbReference type="EMBL" id="AJWK01030099">
    <property type="status" value="NOT_ANNOTATED_CDS"/>
    <property type="molecule type" value="Genomic_DNA"/>
</dbReference>
<evidence type="ECO:0000313" key="3">
    <source>
        <dbReference type="EnsemblMetazoa" id="LLOJ008832-PA"/>
    </source>
</evidence>
<feature type="domain" description="Sulfotransferase" evidence="2">
    <location>
        <begin position="5"/>
        <end position="89"/>
    </location>
</feature>
<dbReference type="VEuPathDB" id="VectorBase:LLONM1_001915"/>
<organism evidence="3 4">
    <name type="scientific">Lutzomyia longipalpis</name>
    <name type="common">Sand fly</name>
    <dbReference type="NCBI Taxonomy" id="7200"/>
    <lineage>
        <taxon>Eukaryota</taxon>
        <taxon>Metazoa</taxon>
        <taxon>Ecdysozoa</taxon>
        <taxon>Arthropoda</taxon>
        <taxon>Hexapoda</taxon>
        <taxon>Insecta</taxon>
        <taxon>Pterygota</taxon>
        <taxon>Neoptera</taxon>
        <taxon>Endopterygota</taxon>
        <taxon>Diptera</taxon>
        <taxon>Nematocera</taxon>
        <taxon>Psychodoidea</taxon>
        <taxon>Psychodidae</taxon>
        <taxon>Lutzomyia</taxon>
        <taxon>Lutzomyia</taxon>
    </lineage>
</organism>